<feature type="domain" description="CPAF-like PDZ" evidence="3">
    <location>
        <begin position="119"/>
        <end position="235"/>
    </location>
</feature>
<name>A0A6G1JW59_9PLEO</name>
<reference evidence="4" key="1">
    <citation type="journal article" date="2020" name="Stud. Mycol.">
        <title>101 Dothideomycetes genomes: a test case for predicting lifestyles and emergence of pathogens.</title>
        <authorList>
            <person name="Haridas S."/>
            <person name="Albert R."/>
            <person name="Binder M."/>
            <person name="Bloem J."/>
            <person name="Labutti K."/>
            <person name="Salamov A."/>
            <person name="Andreopoulos B."/>
            <person name="Baker S."/>
            <person name="Barry K."/>
            <person name="Bills G."/>
            <person name="Bluhm B."/>
            <person name="Cannon C."/>
            <person name="Castanera R."/>
            <person name="Culley D."/>
            <person name="Daum C."/>
            <person name="Ezra D."/>
            <person name="Gonzalez J."/>
            <person name="Henrissat B."/>
            <person name="Kuo A."/>
            <person name="Liang C."/>
            <person name="Lipzen A."/>
            <person name="Lutzoni F."/>
            <person name="Magnuson J."/>
            <person name="Mondo S."/>
            <person name="Nolan M."/>
            <person name="Ohm R."/>
            <person name="Pangilinan J."/>
            <person name="Park H.-J."/>
            <person name="Ramirez L."/>
            <person name="Alfaro M."/>
            <person name="Sun H."/>
            <person name="Tritt A."/>
            <person name="Yoshinaga Y."/>
            <person name="Zwiers L.-H."/>
            <person name="Turgeon B."/>
            <person name="Goodwin S."/>
            <person name="Spatafora J."/>
            <person name="Crous P."/>
            <person name="Grigoriev I."/>
        </authorList>
    </citation>
    <scope>NUCLEOTIDE SEQUENCE</scope>
    <source>
        <strain evidence="4">CBS 279.74</strain>
    </source>
</reference>
<proteinExistence type="predicted"/>
<dbReference type="InterPro" id="IPR056186">
    <property type="entry name" value="PDZ_CPAF-rel"/>
</dbReference>
<protein>
    <submittedName>
        <fullName evidence="4">Uncharacterized protein</fullName>
    </submittedName>
</protein>
<evidence type="ECO:0000313" key="5">
    <source>
        <dbReference type="Proteomes" id="UP000799428"/>
    </source>
</evidence>
<sequence length="674" mass="75521">ATEPCAEVSTYLAGSKRLPAKTAWGCLQSVPVDVEGNKKLIDELKLAWAWNSEYVYLKNTPKDWEYGSIDIESELDKIKNGLGDFKSEYDVQRAIQAITYKTGNYHFNYVPDILQVFHWRRDIGVMQLSTDGKSLPKLYRDTDIYSLARGSVRASASEITKINDEDAYTYLAKIGAWGQYIDSDGRLNKLFTKSDSQSQGTFESQVHYEGPTTKLTFANGNETTYDNFVGTTFDFDDVTDGASFFQAFCTGTSSIIGHSPADNSPGRYSDPVQPPKKDMPSLDVVKRQLRGNTGYEMVVQDERGAVTGYFLNGDGYEDVAVLKVFTFSGMEFQATMKTFLEQCIAQKKQKLIIDLRENGGGSPSLFLDMFMQLFPEQVPFSAQRYRAEEQWVAIGETVSEIWNTPKWAASFERTRGIELNNNWRYWAYWHFVTVKGENFKDWNEFVGPFEFNGDNYTATSRYNMSNDDRTSIRVPGFYFINGTRPTPFDAKNIVMFTDALCGSACAGIHEELKNIAGVRSVTVGGRPKSGPMQAVTGSKGGEVRPIFSFPSYAKSIFSVVTYYSVKTPSSTKLAQIANATQLQMRAGDQHSRIQTQDKLRKGDTTATPLEFIYDAADCRIFYTAQSYVDSAAAYKQVWDAFTDDTKCVEGSTKHKSSINGGFVPFGPGERRGQN</sequence>
<dbReference type="SUPFAM" id="SSF52096">
    <property type="entry name" value="ClpP/crotonase"/>
    <property type="match status" value="1"/>
</dbReference>
<dbReference type="PANTHER" id="PTHR37049">
    <property type="entry name" value="PEPTIDASE S41 FAMILY PROTEIN"/>
    <property type="match status" value="1"/>
</dbReference>
<evidence type="ECO:0000259" key="3">
    <source>
        <dbReference type="Pfam" id="PF23658"/>
    </source>
</evidence>
<dbReference type="InterPro" id="IPR052766">
    <property type="entry name" value="S41A_metabolite_peptidase"/>
</dbReference>
<dbReference type="EMBL" id="MU005781">
    <property type="protein sequence ID" value="KAF2704849.1"/>
    <property type="molecule type" value="Genomic_DNA"/>
</dbReference>
<dbReference type="PANTHER" id="PTHR37049:SF4">
    <property type="entry name" value="RHODANESE DOMAIN-CONTAINING PROTEIN"/>
    <property type="match status" value="1"/>
</dbReference>
<dbReference type="GO" id="GO:0006508">
    <property type="term" value="P:proteolysis"/>
    <property type="evidence" value="ECO:0007669"/>
    <property type="project" value="InterPro"/>
</dbReference>
<dbReference type="GO" id="GO:0008236">
    <property type="term" value="F:serine-type peptidase activity"/>
    <property type="evidence" value="ECO:0007669"/>
    <property type="project" value="InterPro"/>
</dbReference>
<dbReference type="InterPro" id="IPR005151">
    <property type="entry name" value="Tail-specific_protease"/>
</dbReference>
<evidence type="ECO:0000313" key="4">
    <source>
        <dbReference type="EMBL" id="KAF2704849.1"/>
    </source>
</evidence>
<dbReference type="Pfam" id="PF23658">
    <property type="entry name" value="PDZ_CPAF_rel"/>
    <property type="match status" value="1"/>
</dbReference>
<evidence type="ECO:0000259" key="2">
    <source>
        <dbReference type="Pfam" id="PF03572"/>
    </source>
</evidence>
<keyword evidence="5" id="KW-1185">Reference proteome</keyword>
<evidence type="ECO:0000256" key="1">
    <source>
        <dbReference type="SAM" id="MobiDB-lite"/>
    </source>
</evidence>
<feature type="region of interest" description="Disordered" evidence="1">
    <location>
        <begin position="258"/>
        <end position="279"/>
    </location>
</feature>
<dbReference type="Proteomes" id="UP000799428">
    <property type="component" value="Unassembled WGS sequence"/>
</dbReference>
<dbReference type="AlphaFoldDB" id="A0A6G1JW59"/>
<dbReference type="InterPro" id="IPR029045">
    <property type="entry name" value="ClpP/crotonase-like_dom_sf"/>
</dbReference>
<dbReference type="OrthoDB" id="27214at2759"/>
<accession>A0A6G1JW59</accession>
<organism evidence="4 5">
    <name type="scientific">Pleomassaria siparia CBS 279.74</name>
    <dbReference type="NCBI Taxonomy" id="1314801"/>
    <lineage>
        <taxon>Eukaryota</taxon>
        <taxon>Fungi</taxon>
        <taxon>Dikarya</taxon>
        <taxon>Ascomycota</taxon>
        <taxon>Pezizomycotina</taxon>
        <taxon>Dothideomycetes</taxon>
        <taxon>Pleosporomycetidae</taxon>
        <taxon>Pleosporales</taxon>
        <taxon>Pleomassariaceae</taxon>
        <taxon>Pleomassaria</taxon>
    </lineage>
</organism>
<feature type="domain" description="Tail specific protease" evidence="2">
    <location>
        <begin position="318"/>
        <end position="405"/>
    </location>
</feature>
<dbReference type="Pfam" id="PF03572">
    <property type="entry name" value="Peptidase_S41"/>
    <property type="match status" value="1"/>
</dbReference>
<gene>
    <name evidence="4" type="ORF">K504DRAFT_352354</name>
</gene>
<dbReference type="Gene3D" id="3.90.226.10">
    <property type="entry name" value="2-enoyl-CoA Hydratase, Chain A, domain 1"/>
    <property type="match status" value="1"/>
</dbReference>
<feature type="region of interest" description="Disordered" evidence="1">
    <location>
        <begin position="652"/>
        <end position="674"/>
    </location>
</feature>
<feature type="non-terminal residue" evidence="4">
    <location>
        <position position="1"/>
    </location>
</feature>
<feature type="non-terminal residue" evidence="4">
    <location>
        <position position="674"/>
    </location>
</feature>